<feature type="transmembrane region" description="Helical" evidence="1">
    <location>
        <begin position="91"/>
        <end position="112"/>
    </location>
</feature>
<feature type="transmembrane region" description="Helical" evidence="1">
    <location>
        <begin position="214"/>
        <end position="234"/>
    </location>
</feature>
<keyword evidence="1" id="KW-0472">Membrane</keyword>
<feature type="transmembrane region" description="Helical" evidence="1">
    <location>
        <begin position="182"/>
        <end position="202"/>
    </location>
</feature>
<protein>
    <recommendedName>
        <fullName evidence="4">Glycosyltransferase RgtA/B/C/D-like domain-containing protein</fullName>
    </recommendedName>
</protein>
<feature type="transmembrane region" description="Helical" evidence="1">
    <location>
        <begin position="472"/>
        <end position="491"/>
    </location>
</feature>
<gene>
    <name evidence="2" type="ORF">AUJ59_02575</name>
</gene>
<dbReference type="Proteomes" id="UP000183144">
    <property type="component" value="Unassembled WGS sequence"/>
</dbReference>
<evidence type="ECO:0000313" key="3">
    <source>
        <dbReference type="Proteomes" id="UP000183144"/>
    </source>
</evidence>
<accession>A0A1J4RNQ8</accession>
<reference evidence="2 3" key="1">
    <citation type="journal article" date="2016" name="Environ. Microbiol.">
        <title>Genomic resolution of a cold subsurface aquifer community provides metabolic insights for novel microbes adapted to high CO concentrations.</title>
        <authorList>
            <person name="Probst A.J."/>
            <person name="Castelle C.J."/>
            <person name="Singh A."/>
            <person name="Brown C.T."/>
            <person name="Anantharaman K."/>
            <person name="Sharon I."/>
            <person name="Hug L.A."/>
            <person name="Burstein D."/>
            <person name="Emerson J.B."/>
            <person name="Thomas B.C."/>
            <person name="Banfield J.F."/>
        </authorList>
    </citation>
    <scope>NUCLEOTIDE SEQUENCE [LARGE SCALE GENOMIC DNA]</scope>
    <source>
        <strain evidence="2">CG1_02_47_37</strain>
    </source>
</reference>
<feature type="transmembrane region" description="Helical" evidence="1">
    <location>
        <begin position="273"/>
        <end position="292"/>
    </location>
</feature>
<feature type="transmembrane region" description="Helical" evidence="1">
    <location>
        <begin position="420"/>
        <end position="438"/>
    </location>
</feature>
<proteinExistence type="predicted"/>
<keyword evidence="1" id="KW-0812">Transmembrane</keyword>
<feature type="transmembrane region" description="Helical" evidence="1">
    <location>
        <begin position="304"/>
        <end position="330"/>
    </location>
</feature>
<feature type="transmembrane region" description="Helical" evidence="1">
    <location>
        <begin position="450"/>
        <end position="466"/>
    </location>
</feature>
<dbReference type="EMBL" id="MNUI01000046">
    <property type="protein sequence ID" value="OIN89033.1"/>
    <property type="molecule type" value="Genomic_DNA"/>
</dbReference>
<evidence type="ECO:0000256" key="1">
    <source>
        <dbReference type="SAM" id="Phobius"/>
    </source>
</evidence>
<organism evidence="2 3">
    <name type="scientific">Candidatus Beckwithbacteria bacterium CG1_02_47_37</name>
    <dbReference type="NCBI Taxonomy" id="1805034"/>
    <lineage>
        <taxon>Bacteria</taxon>
        <taxon>Candidatus Beckwithiibacteriota</taxon>
    </lineage>
</organism>
<keyword evidence="1" id="KW-1133">Transmembrane helix</keyword>
<feature type="transmembrane region" description="Helical" evidence="1">
    <location>
        <begin position="350"/>
        <end position="370"/>
    </location>
</feature>
<feature type="transmembrane region" description="Helical" evidence="1">
    <location>
        <begin position="36"/>
        <end position="55"/>
    </location>
</feature>
<sequence>MSILSVGYFFATAGFLGITVIQILKLKLGPLMKLTAGLIIGIISLTQIIFWQSWLIPFNQASIMATTGAIILGSGWWWWKNIRQMKIKFNRLAVSQWSFWLAGWIFLWGFIWQYMLTLETDGLYAGWVNIWGDWAAHLSYTTSFAFGQNFPVQMPILIGAKFSYPFLADFLSAILIKLGSDLLPAMLFPSVILSTLLVAVITKLGSEINKNFRAGKLTALLFLFNGGFGWWWWIKDIQVNGLSRVMQNLPREYTHLEKLFNIEWINIITSQVIPQRGFLLGFPAAVLIYFFLWKYWQNKQSRNLLAAGIIISLLPLVHAHSVAIAGAVGATLAAIELVQNRFKASVIKNWFWFAGPLLIIGLPQLLYFFSDSVTNSTFIKWFPGWLATSRGDNFGWFWLKNLGLMAILPLVGLIPADKKFRLFSLPFWLILAAANLWLFQPWEWDNTKFFVHWYLIACVLAGGTLAKMPKIITIILLTITIWAGGLDVLRLTQYPYRKIRFWTNEQLQLADWVKQNTAPGDNFLTADNHDHWLPTLTGRKTLLGFRGWLWTYGINYRRQEQATQTIFQGLPAAREKIKEFSLDYAVIGPMEQTANQDWFEENFPLVYQLGPTRIYHLYP</sequence>
<feature type="transmembrane region" description="Helical" evidence="1">
    <location>
        <begin position="394"/>
        <end position="414"/>
    </location>
</feature>
<evidence type="ECO:0008006" key="4">
    <source>
        <dbReference type="Google" id="ProtNLM"/>
    </source>
</evidence>
<name>A0A1J4RNQ8_9BACT</name>
<comment type="caution">
    <text evidence="2">The sequence shown here is derived from an EMBL/GenBank/DDBJ whole genome shotgun (WGS) entry which is preliminary data.</text>
</comment>
<dbReference type="AlphaFoldDB" id="A0A1J4RNQ8"/>
<feature type="transmembrane region" description="Helical" evidence="1">
    <location>
        <begin position="61"/>
        <end position="79"/>
    </location>
</feature>
<evidence type="ECO:0000313" key="2">
    <source>
        <dbReference type="EMBL" id="OIN89033.1"/>
    </source>
</evidence>
<dbReference type="STRING" id="1805034.AUJ59_02575"/>
<feature type="transmembrane region" description="Helical" evidence="1">
    <location>
        <begin position="158"/>
        <end position="176"/>
    </location>
</feature>
<feature type="transmembrane region" description="Helical" evidence="1">
    <location>
        <begin position="6"/>
        <end position="24"/>
    </location>
</feature>